<dbReference type="EMBL" id="MU004231">
    <property type="protein sequence ID" value="KAF2673618.1"/>
    <property type="molecule type" value="Genomic_DNA"/>
</dbReference>
<gene>
    <name evidence="2" type="ORF">BT63DRAFT_161615</name>
</gene>
<name>A0A6A6URC8_9PEZI</name>
<feature type="compositionally biased region" description="Basic and acidic residues" evidence="1">
    <location>
        <begin position="107"/>
        <end position="128"/>
    </location>
</feature>
<sequence>MSTMPSRDANNHLPRKHHHRRYSYPPSLELIDISTIHVPLPDIDDDPFAHFVSPSQEDDYEPTLDALASSAGIVGSHPSISKSSEKAYKFRTSIARKWARFIRRHYAHQESPKSTEKSDIKVGKEEAAKHKRKKHDSSKSSSASKHEPTTGQVQQFFSKPAATTKKDPPPRIPHKRSRHTWHAPPDDLYSITEENENFE</sequence>
<keyword evidence="3" id="KW-1185">Reference proteome</keyword>
<accession>A0A6A6URC8</accession>
<dbReference type="Proteomes" id="UP000799302">
    <property type="component" value="Unassembled WGS sequence"/>
</dbReference>
<dbReference type="OrthoDB" id="3439027at2759"/>
<proteinExistence type="predicted"/>
<evidence type="ECO:0000313" key="2">
    <source>
        <dbReference type="EMBL" id="KAF2673618.1"/>
    </source>
</evidence>
<reference evidence="2" key="1">
    <citation type="journal article" date="2020" name="Stud. Mycol.">
        <title>101 Dothideomycetes genomes: a test case for predicting lifestyles and emergence of pathogens.</title>
        <authorList>
            <person name="Haridas S."/>
            <person name="Albert R."/>
            <person name="Binder M."/>
            <person name="Bloem J."/>
            <person name="Labutti K."/>
            <person name="Salamov A."/>
            <person name="Andreopoulos B."/>
            <person name="Baker S."/>
            <person name="Barry K."/>
            <person name="Bills G."/>
            <person name="Bluhm B."/>
            <person name="Cannon C."/>
            <person name="Castanera R."/>
            <person name="Culley D."/>
            <person name="Daum C."/>
            <person name="Ezra D."/>
            <person name="Gonzalez J."/>
            <person name="Henrissat B."/>
            <person name="Kuo A."/>
            <person name="Liang C."/>
            <person name="Lipzen A."/>
            <person name="Lutzoni F."/>
            <person name="Magnuson J."/>
            <person name="Mondo S."/>
            <person name="Nolan M."/>
            <person name="Ohm R."/>
            <person name="Pangilinan J."/>
            <person name="Park H.-J."/>
            <person name="Ramirez L."/>
            <person name="Alfaro M."/>
            <person name="Sun H."/>
            <person name="Tritt A."/>
            <person name="Yoshinaga Y."/>
            <person name="Zwiers L.-H."/>
            <person name="Turgeon B."/>
            <person name="Goodwin S."/>
            <person name="Spatafora J."/>
            <person name="Crous P."/>
            <person name="Grigoriev I."/>
        </authorList>
    </citation>
    <scope>NUCLEOTIDE SEQUENCE</scope>
    <source>
        <strain evidence="2">CBS 115976</strain>
    </source>
</reference>
<feature type="compositionally biased region" description="Basic residues" evidence="1">
    <location>
        <begin position="172"/>
        <end position="181"/>
    </location>
</feature>
<evidence type="ECO:0000256" key="1">
    <source>
        <dbReference type="SAM" id="MobiDB-lite"/>
    </source>
</evidence>
<feature type="region of interest" description="Disordered" evidence="1">
    <location>
        <begin position="1"/>
        <end position="21"/>
    </location>
</feature>
<dbReference type="AlphaFoldDB" id="A0A6A6URC8"/>
<feature type="region of interest" description="Disordered" evidence="1">
    <location>
        <begin position="106"/>
        <end position="199"/>
    </location>
</feature>
<evidence type="ECO:0000313" key="3">
    <source>
        <dbReference type="Proteomes" id="UP000799302"/>
    </source>
</evidence>
<organism evidence="2 3">
    <name type="scientific">Microthyrium microscopicum</name>
    <dbReference type="NCBI Taxonomy" id="703497"/>
    <lineage>
        <taxon>Eukaryota</taxon>
        <taxon>Fungi</taxon>
        <taxon>Dikarya</taxon>
        <taxon>Ascomycota</taxon>
        <taxon>Pezizomycotina</taxon>
        <taxon>Dothideomycetes</taxon>
        <taxon>Dothideomycetes incertae sedis</taxon>
        <taxon>Microthyriales</taxon>
        <taxon>Microthyriaceae</taxon>
        <taxon>Microthyrium</taxon>
    </lineage>
</organism>
<protein>
    <submittedName>
        <fullName evidence="2">Uncharacterized protein</fullName>
    </submittedName>
</protein>